<accession>A0AAD1SRC1</accession>
<reference evidence="2" key="1">
    <citation type="submission" date="2022-03" db="EMBL/GenBank/DDBJ databases">
        <authorList>
            <person name="Alioto T."/>
            <person name="Alioto T."/>
            <person name="Gomez Garrido J."/>
        </authorList>
    </citation>
    <scope>NUCLEOTIDE SEQUENCE</scope>
</reference>
<feature type="region of interest" description="Disordered" evidence="1">
    <location>
        <begin position="31"/>
        <end position="120"/>
    </location>
</feature>
<dbReference type="EMBL" id="OW240918">
    <property type="protein sequence ID" value="CAH2306729.1"/>
    <property type="molecule type" value="Genomic_DNA"/>
</dbReference>
<proteinExistence type="predicted"/>
<evidence type="ECO:0000313" key="3">
    <source>
        <dbReference type="Proteomes" id="UP001295444"/>
    </source>
</evidence>
<feature type="compositionally biased region" description="Polar residues" evidence="1">
    <location>
        <begin position="68"/>
        <end position="89"/>
    </location>
</feature>
<name>A0AAD1SRC1_PELCU</name>
<dbReference type="Proteomes" id="UP001295444">
    <property type="component" value="Chromosome 07"/>
</dbReference>
<feature type="non-terminal residue" evidence="2">
    <location>
        <position position="120"/>
    </location>
</feature>
<gene>
    <name evidence="2" type="ORF">PECUL_23A024001</name>
</gene>
<dbReference type="AlphaFoldDB" id="A0AAD1SRC1"/>
<sequence>MDTTNQEQNLQALINEAVNVSVEKTLARVLHSKPKEKLQPKPKQRIQTPLGLSKPDLTNGTEKGMDLNPSTVNGKRQPSAPGVQTQRRNSLFILPYRSWTNGKHSASDEEPDWPDAAFGE</sequence>
<keyword evidence="3" id="KW-1185">Reference proteome</keyword>
<protein>
    <submittedName>
        <fullName evidence="2">Uncharacterized protein</fullName>
    </submittedName>
</protein>
<evidence type="ECO:0000313" key="2">
    <source>
        <dbReference type="EMBL" id="CAH2306729.1"/>
    </source>
</evidence>
<organism evidence="2 3">
    <name type="scientific">Pelobates cultripes</name>
    <name type="common">Western spadefoot toad</name>
    <dbReference type="NCBI Taxonomy" id="61616"/>
    <lineage>
        <taxon>Eukaryota</taxon>
        <taxon>Metazoa</taxon>
        <taxon>Chordata</taxon>
        <taxon>Craniata</taxon>
        <taxon>Vertebrata</taxon>
        <taxon>Euteleostomi</taxon>
        <taxon>Amphibia</taxon>
        <taxon>Batrachia</taxon>
        <taxon>Anura</taxon>
        <taxon>Pelobatoidea</taxon>
        <taxon>Pelobatidae</taxon>
        <taxon>Pelobates</taxon>
    </lineage>
</organism>
<evidence type="ECO:0000256" key="1">
    <source>
        <dbReference type="SAM" id="MobiDB-lite"/>
    </source>
</evidence>